<feature type="compositionally biased region" description="Pro residues" evidence="1">
    <location>
        <begin position="392"/>
        <end position="406"/>
    </location>
</feature>
<dbReference type="PANTHER" id="PTHR46345">
    <property type="entry name" value="INVERTED FORMIN-2"/>
    <property type="match status" value="1"/>
</dbReference>
<dbReference type="Pfam" id="PF06371">
    <property type="entry name" value="Drf_GBD"/>
    <property type="match status" value="1"/>
</dbReference>
<dbReference type="GO" id="GO:0030036">
    <property type="term" value="P:actin cytoskeleton organization"/>
    <property type="evidence" value="ECO:0007669"/>
    <property type="project" value="InterPro"/>
</dbReference>
<evidence type="ECO:0000256" key="1">
    <source>
        <dbReference type="SAM" id="MobiDB-lite"/>
    </source>
</evidence>
<name>A0AAE0VGS9_9BIVA</name>
<dbReference type="InterPro" id="IPR010472">
    <property type="entry name" value="FH3_dom"/>
</dbReference>
<evidence type="ECO:0008006" key="6">
    <source>
        <dbReference type="Google" id="ProtNLM"/>
    </source>
</evidence>
<reference evidence="4" key="3">
    <citation type="submission" date="2023-05" db="EMBL/GenBank/DDBJ databases">
        <authorList>
            <person name="Smith C.H."/>
        </authorList>
    </citation>
    <scope>NUCLEOTIDE SEQUENCE</scope>
    <source>
        <strain evidence="4">CHS0354</strain>
        <tissue evidence="4">Mantle</tissue>
    </source>
</reference>
<evidence type="ECO:0000313" key="5">
    <source>
        <dbReference type="Proteomes" id="UP001195483"/>
    </source>
</evidence>
<dbReference type="GO" id="GO:0031267">
    <property type="term" value="F:small GTPase binding"/>
    <property type="evidence" value="ECO:0007669"/>
    <property type="project" value="InterPro"/>
</dbReference>
<evidence type="ECO:0000313" key="4">
    <source>
        <dbReference type="EMBL" id="KAK3577066.1"/>
    </source>
</evidence>
<dbReference type="InterPro" id="IPR015425">
    <property type="entry name" value="FH2_Formin"/>
</dbReference>
<dbReference type="Pfam" id="PF06367">
    <property type="entry name" value="Drf_FH3"/>
    <property type="match status" value="1"/>
</dbReference>
<feature type="domain" description="FH2" evidence="3">
    <location>
        <begin position="548"/>
        <end position="941"/>
    </location>
</feature>
<dbReference type="PANTHER" id="PTHR46345:SF8">
    <property type="entry name" value="FORMIN 3, ISOFORM B"/>
    <property type="match status" value="1"/>
</dbReference>
<sequence>MDRDSKSTRFAKRKKQRPKRFRSDGLVLGKEVANSSDEDLTYEQLGDAVNFLQWIRNPTLQNLAKLRKAIKSTDKDWMTEFLEFDGLGLLFQSLKNFSDNQGYHLSDMVLRMECIMCIREVINSQSGLDCLLKIKGRKDNIFGRRFASALETKNLMVKMQIFELLSALCVYSKDGYYLTLDALERYRSWQKNQYRFDLLLSELRKADLPTYKATIMALINSIIVANENIRDRIRLRNEFIALNILDTINSLRCEEDKDLNVQCEVFEDELSADADAVEEMKETTVNLSDHTELFRAIYNRVENTPLSATLLGIFHALYQIDPYNNQSETIWTLIERLSQEAVGGNSDSEKLLSKCKAERSQYHDKEIQTDDSEKFVCKLQRHNIVCRGGTNAPPPPPPPPPLPTSPITPSVHVIPPPPPPLQKSGAAPLPPPPPPVPPTPTSSSQAGVQVASISPCPPISPKCLPAAPLPPPLSPGAGFYIPSPSSLKHVRSPRSPNSPIQNRPKTHFQIPNGQVTSTANLLSPVAPVPPPSPGLPFTTQPSTSSIPGINTPDPNCKMKTLSWNKIPQFALSDSSVWGDVLKMKDDINVEYKRLEEWFSQKVNNKKEENADDKTLRRLSSNTEITLLDPKRSMNVNIFLKQLRKPNEEVIELIKKGDARAFGVEKLKGLLKILPQPDEVELIQSYEGDIEKLGPAEKFYQQLLQVKAFKLRLEAMLLRVDFNSQIGAIRPNIQILNSVCRKLYDNPSLKSFLRLVLHAGNFINKGSSAGNAIGFRIGSLNKLVMMKSSVPRMTLLHHLVEEAERQHKDALTFVDDLLELLQKASRFTLEGLIAEFTQVKSNVQRLKFQTEQADKEVQEQFLDFMEEVEGDVGDLEEGIDRVKKLASRLAVHFCENENSFKFDEFLDTFREFCEKVKSCQQDLENRKEQEEKAEMRRKAHEEMIGKRKSAPIHGSDVKPEDRKIVDNLVNEIRRGKVLRRLSLRKANQDKSELVSAKSADS</sequence>
<dbReference type="GO" id="GO:0003779">
    <property type="term" value="F:actin binding"/>
    <property type="evidence" value="ECO:0007669"/>
    <property type="project" value="InterPro"/>
</dbReference>
<dbReference type="PROSITE" id="PS51232">
    <property type="entry name" value="GBD_FH3"/>
    <property type="match status" value="1"/>
</dbReference>
<dbReference type="SUPFAM" id="SSF101447">
    <property type="entry name" value="Formin homology 2 domain (FH2 domain)"/>
    <property type="match status" value="1"/>
</dbReference>
<reference evidence="4" key="1">
    <citation type="journal article" date="2021" name="Genome Biol. Evol.">
        <title>A High-Quality Reference Genome for a Parasitic Bivalve with Doubly Uniparental Inheritance (Bivalvia: Unionida).</title>
        <authorList>
            <person name="Smith C.H."/>
        </authorList>
    </citation>
    <scope>NUCLEOTIDE SEQUENCE</scope>
    <source>
        <strain evidence="4">CHS0354</strain>
    </source>
</reference>
<accession>A0AAE0VGS9</accession>
<feature type="compositionally biased region" description="Polar residues" evidence="1">
    <location>
        <begin position="494"/>
        <end position="520"/>
    </location>
</feature>
<dbReference type="SMART" id="SM01139">
    <property type="entry name" value="Drf_FH3"/>
    <property type="match status" value="1"/>
</dbReference>
<comment type="caution">
    <text evidence="4">The sequence shown here is derived from an EMBL/GenBank/DDBJ whole genome shotgun (WGS) entry which is preliminary data.</text>
</comment>
<reference evidence="4" key="2">
    <citation type="journal article" date="2021" name="Genome Biol. Evol.">
        <title>Developing a high-quality reference genome for a parasitic bivalve with doubly uniparental inheritance (Bivalvia: Unionida).</title>
        <authorList>
            <person name="Smith C.H."/>
        </authorList>
    </citation>
    <scope>NUCLEOTIDE SEQUENCE</scope>
    <source>
        <strain evidence="4">CHS0354</strain>
        <tissue evidence="4">Mantle</tissue>
    </source>
</reference>
<keyword evidence="5" id="KW-1185">Reference proteome</keyword>
<dbReference type="InterPro" id="IPR014768">
    <property type="entry name" value="GBD/FH3_dom"/>
</dbReference>
<dbReference type="Gene3D" id="1.25.10.10">
    <property type="entry name" value="Leucine-rich Repeat Variant"/>
    <property type="match status" value="1"/>
</dbReference>
<organism evidence="4 5">
    <name type="scientific">Potamilus streckersoni</name>
    <dbReference type="NCBI Taxonomy" id="2493646"/>
    <lineage>
        <taxon>Eukaryota</taxon>
        <taxon>Metazoa</taxon>
        <taxon>Spiralia</taxon>
        <taxon>Lophotrochozoa</taxon>
        <taxon>Mollusca</taxon>
        <taxon>Bivalvia</taxon>
        <taxon>Autobranchia</taxon>
        <taxon>Heteroconchia</taxon>
        <taxon>Palaeoheterodonta</taxon>
        <taxon>Unionida</taxon>
        <taxon>Unionoidea</taxon>
        <taxon>Unionidae</taxon>
        <taxon>Ambleminae</taxon>
        <taxon>Lampsilini</taxon>
        <taxon>Potamilus</taxon>
    </lineage>
</organism>
<feature type="compositionally biased region" description="Polar residues" evidence="1">
    <location>
        <begin position="537"/>
        <end position="548"/>
    </location>
</feature>
<dbReference type="InterPro" id="IPR016024">
    <property type="entry name" value="ARM-type_fold"/>
</dbReference>
<gene>
    <name evidence="4" type="ORF">CHS0354_037090</name>
</gene>
<feature type="region of interest" description="Disordered" evidence="1">
    <location>
        <begin position="484"/>
        <end position="552"/>
    </location>
</feature>
<dbReference type="Gene3D" id="1.20.58.2220">
    <property type="entry name" value="Formin, FH2 domain"/>
    <property type="match status" value="1"/>
</dbReference>
<dbReference type="Pfam" id="PF02181">
    <property type="entry name" value="FH2"/>
    <property type="match status" value="1"/>
</dbReference>
<dbReference type="InterPro" id="IPR042201">
    <property type="entry name" value="FH2_Formin_sf"/>
</dbReference>
<dbReference type="EMBL" id="JAEAOA010002175">
    <property type="protein sequence ID" value="KAK3577066.1"/>
    <property type="molecule type" value="Genomic_DNA"/>
</dbReference>
<dbReference type="InterPro" id="IPR010473">
    <property type="entry name" value="GTPase-bd"/>
</dbReference>
<feature type="compositionally biased region" description="Basic residues" evidence="1">
    <location>
        <begin position="9"/>
        <end position="20"/>
    </location>
</feature>
<dbReference type="AlphaFoldDB" id="A0AAE0VGS9"/>
<feature type="compositionally biased region" description="Pro residues" evidence="1">
    <location>
        <begin position="428"/>
        <end position="440"/>
    </location>
</feature>
<feature type="region of interest" description="Disordered" evidence="1">
    <location>
        <begin position="1"/>
        <end position="22"/>
    </location>
</feature>
<dbReference type="InterPro" id="IPR011989">
    <property type="entry name" value="ARM-like"/>
</dbReference>
<evidence type="ECO:0000259" key="3">
    <source>
        <dbReference type="PROSITE" id="PS51444"/>
    </source>
</evidence>
<feature type="region of interest" description="Disordered" evidence="1">
    <location>
        <begin position="388"/>
        <end position="452"/>
    </location>
</feature>
<dbReference type="Proteomes" id="UP001195483">
    <property type="component" value="Unassembled WGS sequence"/>
</dbReference>
<evidence type="ECO:0000259" key="2">
    <source>
        <dbReference type="PROSITE" id="PS51232"/>
    </source>
</evidence>
<proteinExistence type="predicted"/>
<dbReference type="SUPFAM" id="SSF48371">
    <property type="entry name" value="ARM repeat"/>
    <property type="match status" value="1"/>
</dbReference>
<feature type="domain" description="GBD/FH3" evidence="2">
    <location>
        <begin position="1"/>
        <end position="349"/>
    </location>
</feature>
<feature type="region of interest" description="Disordered" evidence="1">
    <location>
        <begin position="939"/>
        <end position="958"/>
    </location>
</feature>
<dbReference type="SMART" id="SM01140">
    <property type="entry name" value="Drf_GBD"/>
    <property type="match status" value="1"/>
</dbReference>
<dbReference type="PROSITE" id="PS51444">
    <property type="entry name" value="FH2"/>
    <property type="match status" value="1"/>
</dbReference>
<dbReference type="SMART" id="SM00498">
    <property type="entry name" value="FH2"/>
    <property type="match status" value="1"/>
</dbReference>
<protein>
    <recommendedName>
        <fullName evidence="6">Inverted formin-2</fullName>
    </recommendedName>
</protein>